<dbReference type="Pfam" id="PF13921">
    <property type="entry name" value="Myb_DNA-bind_6"/>
    <property type="match status" value="2"/>
</dbReference>
<feature type="domain" description="SANT" evidence="7">
    <location>
        <begin position="280"/>
        <end position="327"/>
    </location>
</feature>
<proteinExistence type="predicted"/>
<dbReference type="OrthoDB" id="2143914at2759"/>
<dbReference type="Pfam" id="PF00249">
    <property type="entry name" value="Myb_DNA-binding"/>
    <property type="match status" value="1"/>
</dbReference>
<evidence type="ECO:0000256" key="2">
    <source>
        <dbReference type="ARBA" id="ARBA00023015"/>
    </source>
</evidence>
<dbReference type="AlphaFoldDB" id="A0A3P7QG84"/>
<dbReference type="InterPro" id="IPR001005">
    <property type="entry name" value="SANT/Myb"/>
</dbReference>
<sequence>MKAKLRQTLEHGRNAPPKKVPITRFLYPYFRDSHDMEPPRNKETELMLYRREYNPLLREEKKCTLLLILFFPRTVKECQILRSAVRKSLIEARIQPFLRRRELLAKKIQASGQETAAQQIAEWRSSLAEQERLINYHKNLPDSEIFMGDYSEVDWVKIAQVDFSGNRTALQVRLKWINEQCPKWSKEPWTAMEINCLRAHGYWNNWNVVAEKMGTNRTPFQCFVKFKSEIEIEHNGRPWTKEEDAHLMVLTHCIQVNGKMFWGKSIWVNVLDRSVKIEPWTVDEDEKLLEGIKIFGRGEWSRIATMIPGRSASHCKSRFRSLLSAKVKVNNGFVGRHCYDS</sequence>
<dbReference type="PANTHER" id="PTHR46621:SF1">
    <property type="entry name" value="SNRNA-ACTIVATING PROTEIN COMPLEX SUBUNIT 4"/>
    <property type="match status" value="1"/>
</dbReference>
<evidence type="ECO:0000256" key="3">
    <source>
        <dbReference type="ARBA" id="ARBA00023125"/>
    </source>
</evidence>
<dbReference type="GO" id="GO:0019185">
    <property type="term" value="C:snRNA-activating protein complex"/>
    <property type="evidence" value="ECO:0007669"/>
    <property type="project" value="TreeGrafter"/>
</dbReference>
<dbReference type="PROSITE" id="PS50090">
    <property type="entry name" value="MYB_LIKE"/>
    <property type="match status" value="1"/>
</dbReference>
<evidence type="ECO:0000313" key="10">
    <source>
        <dbReference type="Proteomes" id="UP000271098"/>
    </source>
</evidence>
<dbReference type="PROSITE" id="PS51293">
    <property type="entry name" value="SANT"/>
    <property type="match status" value="1"/>
</dbReference>
<dbReference type="InterPro" id="IPR017930">
    <property type="entry name" value="Myb_dom"/>
</dbReference>
<evidence type="ECO:0000256" key="5">
    <source>
        <dbReference type="ARBA" id="ARBA00023242"/>
    </source>
</evidence>
<dbReference type="Gene3D" id="1.10.10.60">
    <property type="entry name" value="Homeodomain-like"/>
    <property type="match status" value="2"/>
</dbReference>
<keyword evidence="10" id="KW-1185">Reference proteome</keyword>
<dbReference type="GO" id="GO:0000978">
    <property type="term" value="F:RNA polymerase II cis-regulatory region sequence-specific DNA binding"/>
    <property type="evidence" value="ECO:0007669"/>
    <property type="project" value="TreeGrafter"/>
</dbReference>
<gene>
    <name evidence="9" type="ORF">GPUH_LOCUS17187</name>
</gene>
<keyword evidence="4" id="KW-0804">Transcription</keyword>
<dbReference type="CDD" id="cd00167">
    <property type="entry name" value="SANT"/>
    <property type="match status" value="1"/>
</dbReference>
<keyword evidence="5" id="KW-0539">Nucleus</keyword>
<dbReference type="GO" id="GO:0005634">
    <property type="term" value="C:nucleus"/>
    <property type="evidence" value="ECO:0007669"/>
    <property type="project" value="UniProtKB-SubCell"/>
</dbReference>
<dbReference type="InterPro" id="IPR017884">
    <property type="entry name" value="SANT_dom"/>
</dbReference>
<evidence type="ECO:0000259" key="6">
    <source>
        <dbReference type="PROSITE" id="PS50090"/>
    </source>
</evidence>
<dbReference type="InterPro" id="IPR051575">
    <property type="entry name" value="Myb-like_DNA-bd"/>
</dbReference>
<name>A0A3P7QG84_9BILA</name>
<feature type="domain" description="HTH myb-type" evidence="8">
    <location>
        <begin position="272"/>
        <end position="327"/>
    </location>
</feature>
<organism evidence="9 10">
    <name type="scientific">Gongylonema pulchrum</name>
    <dbReference type="NCBI Taxonomy" id="637853"/>
    <lineage>
        <taxon>Eukaryota</taxon>
        <taxon>Metazoa</taxon>
        <taxon>Ecdysozoa</taxon>
        <taxon>Nematoda</taxon>
        <taxon>Chromadorea</taxon>
        <taxon>Rhabditida</taxon>
        <taxon>Spirurina</taxon>
        <taxon>Spiruromorpha</taxon>
        <taxon>Spiruroidea</taxon>
        <taxon>Gongylonematidae</taxon>
        <taxon>Gongylonema</taxon>
    </lineage>
</organism>
<keyword evidence="3" id="KW-0238">DNA-binding</keyword>
<dbReference type="Proteomes" id="UP000271098">
    <property type="component" value="Unassembled WGS sequence"/>
</dbReference>
<evidence type="ECO:0000256" key="1">
    <source>
        <dbReference type="ARBA" id="ARBA00004123"/>
    </source>
</evidence>
<dbReference type="PROSITE" id="PS51294">
    <property type="entry name" value="HTH_MYB"/>
    <property type="match status" value="1"/>
</dbReference>
<dbReference type="GO" id="GO:0001006">
    <property type="term" value="F:RNA polymerase III type 3 promoter sequence-specific DNA binding"/>
    <property type="evidence" value="ECO:0007669"/>
    <property type="project" value="TreeGrafter"/>
</dbReference>
<dbReference type="GO" id="GO:0042796">
    <property type="term" value="P:snRNA transcription by RNA polymerase III"/>
    <property type="evidence" value="ECO:0007669"/>
    <property type="project" value="TreeGrafter"/>
</dbReference>
<evidence type="ECO:0000259" key="8">
    <source>
        <dbReference type="PROSITE" id="PS51294"/>
    </source>
</evidence>
<dbReference type="SUPFAM" id="SSF46689">
    <property type="entry name" value="Homeodomain-like"/>
    <property type="match status" value="2"/>
</dbReference>
<evidence type="ECO:0000259" key="7">
    <source>
        <dbReference type="PROSITE" id="PS51293"/>
    </source>
</evidence>
<keyword evidence="2" id="KW-0805">Transcription regulation</keyword>
<protein>
    <recommendedName>
        <fullName evidence="11">Myb-like domain-containing protein</fullName>
    </recommendedName>
</protein>
<dbReference type="PANTHER" id="PTHR46621">
    <property type="entry name" value="SNRNA-ACTIVATING PROTEIN COMPLEX SUBUNIT 4"/>
    <property type="match status" value="1"/>
</dbReference>
<dbReference type="GO" id="GO:0042795">
    <property type="term" value="P:snRNA transcription by RNA polymerase II"/>
    <property type="evidence" value="ECO:0007669"/>
    <property type="project" value="TreeGrafter"/>
</dbReference>
<evidence type="ECO:0000313" key="9">
    <source>
        <dbReference type="EMBL" id="VDN29339.1"/>
    </source>
</evidence>
<accession>A0A3P7QG84</accession>
<evidence type="ECO:0000256" key="4">
    <source>
        <dbReference type="ARBA" id="ARBA00023163"/>
    </source>
</evidence>
<dbReference type="SMART" id="SM00717">
    <property type="entry name" value="SANT"/>
    <property type="match status" value="3"/>
</dbReference>
<feature type="domain" description="Myb-like" evidence="6">
    <location>
        <begin position="272"/>
        <end position="323"/>
    </location>
</feature>
<dbReference type="EMBL" id="UYRT01084835">
    <property type="protein sequence ID" value="VDN29339.1"/>
    <property type="molecule type" value="Genomic_DNA"/>
</dbReference>
<reference evidence="9 10" key="1">
    <citation type="submission" date="2018-11" db="EMBL/GenBank/DDBJ databases">
        <authorList>
            <consortium name="Pathogen Informatics"/>
        </authorList>
    </citation>
    <scope>NUCLEOTIDE SEQUENCE [LARGE SCALE GENOMIC DNA]</scope>
</reference>
<dbReference type="InterPro" id="IPR009057">
    <property type="entry name" value="Homeodomain-like_sf"/>
</dbReference>
<evidence type="ECO:0008006" key="11">
    <source>
        <dbReference type="Google" id="ProtNLM"/>
    </source>
</evidence>
<comment type="subcellular location">
    <subcellularLocation>
        <location evidence="1">Nucleus</location>
    </subcellularLocation>
</comment>